<dbReference type="Gene3D" id="2.130.10.10">
    <property type="entry name" value="YVTN repeat-like/Quinoprotein amine dehydrogenase"/>
    <property type="match status" value="1"/>
</dbReference>
<dbReference type="SUPFAM" id="SSF51004">
    <property type="entry name" value="C-terminal (heme d1) domain of cytochrome cd1-nitrite reductase"/>
    <property type="match status" value="1"/>
</dbReference>
<dbReference type="OrthoDB" id="10006285at2759"/>
<evidence type="ECO:0000256" key="1">
    <source>
        <dbReference type="SAM" id="SignalP"/>
    </source>
</evidence>
<reference evidence="2" key="1">
    <citation type="submission" date="2021-02" db="EMBL/GenBank/DDBJ databases">
        <authorList>
            <person name="Nieuwenhuis M."/>
            <person name="Van De Peppel L.J.J."/>
        </authorList>
    </citation>
    <scope>NUCLEOTIDE SEQUENCE</scope>
    <source>
        <strain evidence="2">D49</strain>
    </source>
</reference>
<dbReference type="Proteomes" id="UP000717328">
    <property type="component" value="Unassembled WGS sequence"/>
</dbReference>
<evidence type="ECO:0008006" key="4">
    <source>
        <dbReference type="Google" id="ProtNLM"/>
    </source>
</evidence>
<proteinExistence type="predicted"/>
<dbReference type="AlphaFoldDB" id="A0A9P7FUI0"/>
<organism evidence="2 3">
    <name type="scientific">Sphagnurus paluster</name>
    <dbReference type="NCBI Taxonomy" id="117069"/>
    <lineage>
        <taxon>Eukaryota</taxon>
        <taxon>Fungi</taxon>
        <taxon>Dikarya</taxon>
        <taxon>Basidiomycota</taxon>
        <taxon>Agaricomycotina</taxon>
        <taxon>Agaricomycetes</taxon>
        <taxon>Agaricomycetidae</taxon>
        <taxon>Agaricales</taxon>
        <taxon>Tricholomatineae</taxon>
        <taxon>Lyophyllaceae</taxon>
        <taxon>Sphagnurus</taxon>
    </lineage>
</organism>
<dbReference type="EMBL" id="JABCKI010005742">
    <property type="protein sequence ID" value="KAG5638837.1"/>
    <property type="molecule type" value="Genomic_DNA"/>
</dbReference>
<evidence type="ECO:0000313" key="3">
    <source>
        <dbReference type="Proteomes" id="UP000717328"/>
    </source>
</evidence>
<feature type="chain" id="PRO_5040325016" description="3-carboxymuconate cyclase" evidence="1">
    <location>
        <begin position="21"/>
        <end position="344"/>
    </location>
</feature>
<feature type="signal peptide" evidence="1">
    <location>
        <begin position="1"/>
        <end position="20"/>
    </location>
</feature>
<protein>
    <recommendedName>
        <fullName evidence="4">3-carboxymuconate cyclase</fullName>
    </recommendedName>
</protein>
<gene>
    <name evidence="2" type="ORF">H0H81_009608</name>
</gene>
<evidence type="ECO:0000313" key="2">
    <source>
        <dbReference type="EMBL" id="KAG5638837.1"/>
    </source>
</evidence>
<dbReference type="InterPro" id="IPR011048">
    <property type="entry name" value="Haem_d1_sf"/>
</dbReference>
<keyword evidence="1" id="KW-0732">Signal</keyword>
<dbReference type="InterPro" id="IPR015943">
    <property type="entry name" value="WD40/YVTN_repeat-like_dom_sf"/>
</dbReference>
<sequence>MKFSTVFTTLLASIVSVVSAASFADVKGAQGAVYFLSNEPSGNKVFAAEISSNGKLKIKRAIDAGGVGAHGINPPTGPDALFSAVPIKASSKRDFVVAVNAGSNTISLFKINPANPTNLEMVGKPVASGGEFPISVTINNSADRACTLNGGAVGGVSCFKVDLVKGLIPIPGALRGLPLNQTTPPSGPPRSAGQVLFTEDNKQIVVSVKGDPPTPGYLAVWDVAANGSLSTTYKTIPVPHGSLVPLSINLIPGSNAVLATDPAIGFAVVDLEDASKSSAVMIPGQRATCWASYSSKTKNFYLVDLATATVTEVHIGHDLKATLVKVFDLQLYNLWNEIDRELFF</sequence>
<accession>A0A9P7FUI0</accession>
<name>A0A9P7FUI0_9AGAR</name>
<comment type="caution">
    <text evidence="2">The sequence shown here is derived from an EMBL/GenBank/DDBJ whole genome shotgun (WGS) entry which is preliminary data.</text>
</comment>
<keyword evidence="3" id="KW-1185">Reference proteome</keyword>
<reference evidence="2" key="2">
    <citation type="submission" date="2021-10" db="EMBL/GenBank/DDBJ databases">
        <title>Phylogenomics reveals ancestral predisposition of the termite-cultivated fungus Termitomyces towards a domesticated lifestyle.</title>
        <authorList>
            <person name="Auxier B."/>
            <person name="Grum-Grzhimaylo A."/>
            <person name="Cardenas M.E."/>
            <person name="Lodge J.D."/>
            <person name="Laessoe T."/>
            <person name="Pedersen O."/>
            <person name="Smith M.E."/>
            <person name="Kuyper T.W."/>
            <person name="Franco-Molano E.A."/>
            <person name="Baroni T.J."/>
            <person name="Aanen D.K."/>
        </authorList>
    </citation>
    <scope>NUCLEOTIDE SEQUENCE</scope>
    <source>
        <strain evidence="2">D49</strain>
    </source>
</reference>